<sequence length="71" mass="7850">MERFMLWRNIIMNFMWGEILKLPEECLVEIILLNGMEENGTPLALRAISTALSAPSPSTMVLSTSVAGLPT</sequence>
<organism evidence="1 2">
    <name type="scientific">Candidatus Falkowbacteria bacterium GW2011_GWE1_38_31</name>
    <dbReference type="NCBI Taxonomy" id="1618638"/>
    <lineage>
        <taxon>Bacteria</taxon>
        <taxon>Candidatus Falkowiibacteriota</taxon>
    </lineage>
</organism>
<gene>
    <name evidence="1" type="ORF">US91_C0008G0095</name>
</gene>
<accession>A0A0G0K3B9</accession>
<evidence type="ECO:0000313" key="2">
    <source>
        <dbReference type="Proteomes" id="UP000034022"/>
    </source>
</evidence>
<reference evidence="1 2" key="1">
    <citation type="journal article" date="2015" name="Nature">
        <title>rRNA introns, odd ribosomes, and small enigmatic genomes across a large radiation of phyla.</title>
        <authorList>
            <person name="Brown C.T."/>
            <person name="Hug L.A."/>
            <person name="Thomas B.C."/>
            <person name="Sharon I."/>
            <person name="Castelle C.J."/>
            <person name="Singh A."/>
            <person name="Wilkins M.J."/>
            <person name="Williams K.H."/>
            <person name="Banfield J.F."/>
        </authorList>
    </citation>
    <scope>NUCLEOTIDE SEQUENCE [LARGE SCALE GENOMIC DNA]</scope>
</reference>
<proteinExistence type="predicted"/>
<name>A0A0G0K3B9_9BACT</name>
<protein>
    <submittedName>
        <fullName evidence="1">Uncharacterized protein</fullName>
    </submittedName>
</protein>
<comment type="caution">
    <text evidence="1">The sequence shown here is derived from an EMBL/GenBank/DDBJ whole genome shotgun (WGS) entry which is preliminary data.</text>
</comment>
<dbReference type="AlphaFoldDB" id="A0A0G0K3B9"/>
<dbReference type="EMBL" id="LBUU01000008">
    <property type="protein sequence ID" value="KKQ69975.1"/>
    <property type="molecule type" value="Genomic_DNA"/>
</dbReference>
<dbReference type="Proteomes" id="UP000034022">
    <property type="component" value="Unassembled WGS sequence"/>
</dbReference>
<evidence type="ECO:0000313" key="1">
    <source>
        <dbReference type="EMBL" id="KKQ69975.1"/>
    </source>
</evidence>